<comment type="caution">
    <text evidence="7">The sequence shown here is derived from an EMBL/GenBank/DDBJ whole genome shotgun (WGS) entry which is preliminary data.</text>
</comment>
<reference evidence="7 8" key="1">
    <citation type="submission" date="2013-09" db="EMBL/GenBank/DDBJ databases">
        <title>Whole genome shotgun sequence of Vibrio azureus NBRC 104587.</title>
        <authorList>
            <person name="Isaki S."/>
            <person name="Hosoyama A."/>
            <person name="Numata M."/>
            <person name="Hashimoto M."/>
            <person name="Hosoyama Y."/>
            <person name="Tsuchikane K."/>
            <person name="Noguchi M."/>
            <person name="Hirakata S."/>
            <person name="Ichikawa N."/>
            <person name="Ohji S."/>
            <person name="Yamazoe A."/>
            <person name="Fujita N."/>
        </authorList>
    </citation>
    <scope>NUCLEOTIDE SEQUENCE [LARGE SCALE GENOMIC DNA]</scope>
    <source>
        <strain evidence="7 8">NBRC 104587</strain>
    </source>
</reference>
<dbReference type="InterPro" id="IPR011250">
    <property type="entry name" value="OMP/PagP_B-barrel"/>
</dbReference>
<name>U3ABG2_9VIBR</name>
<dbReference type="STRING" id="1219077.VAZ01S_069_00140"/>
<gene>
    <name evidence="7" type="ORF">VAZ01S_069_00140</name>
</gene>
<keyword evidence="5" id="KW-0732">Signal</keyword>
<feature type="signal peptide" evidence="5">
    <location>
        <begin position="1"/>
        <end position="24"/>
    </location>
</feature>
<protein>
    <recommendedName>
        <fullName evidence="6">OmpA-like domain-containing protein</fullName>
    </recommendedName>
</protein>
<dbReference type="SUPFAM" id="SSF56925">
    <property type="entry name" value="OMPA-like"/>
    <property type="match status" value="1"/>
</dbReference>
<organism evidence="7 8">
    <name type="scientific">Vibrio azureus NBRC 104587</name>
    <dbReference type="NCBI Taxonomy" id="1219077"/>
    <lineage>
        <taxon>Bacteria</taxon>
        <taxon>Pseudomonadati</taxon>
        <taxon>Pseudomonadota</taxon>
        <taxon>Gammaproteobacteria</taxon>
        <taxon>Vibrionales</taxon>
        <taxon>Vibrionaceae</taxon>
        <taxon>Vibrio</taxon>
    </lineage>
</organism>
<dbReference type="GO" id="GO:0015288">
    <property type="term" value="F:porin activity"/>
    <property type="evidence" value="ECO:0007669"/>
    <property type="project" value="UniProtKB-KW"/>
</dbReference>
<evidence type="ECO:0000256" key="1">
    <source>
        <dbReference type="ARBA" id="ARBA00005710"/>
    </source>
</evidence>
<dbReference type="CDD" id="cd07185">
    <property type="entry name" value="OmpA_C-like"/>
    <property type="match status" value="1"/>
</dbReference>
<dbReference type="AlphaFoldDB" id="U3ABG2"/>
<evidence type="ECO:0000256" key="5">
    <source>
        <dbReference type="SAM" id="SignalP"/>
    </source>
</evidence>
<keyword evidence="2" id="KW-0813">Transport</keyword>
<dbReference type="EMBL" id="BATL01000069">
    <property type="protein sequence ID" value="GAD77266.1"/>
    <property type="molecule type" value="Genomic_DNA"/>
</dbReference>
<dbReference type="GO" id="GO:0009279">
    <property type="term" value="C:cell outer membrane"/>
    <property type="evidence" value="ECO:0007669"/>
    <property type="project" value="InterPro"/>
</dbReference>
<keyword evidence="2" id="KW-0406">Ion transport</keyword>
<dbReference type="Pfam" id="PF01389">
    <property type="entry name" value="OmpA_membrane"/>
    <property type="match status" value="1"/>
</dbReference>
<dbReference type="InterPro" id="IPR036737">
    <property type="entry name" value="OmpA-like_sf"/>
</dbReference>
<dbReference type="RefSeq" id="WP_021711006.1">
    <property type="nucleotide sequence ID" value="NZ_BAOB01000092.1"/>
</dbReference>
<evidence type="ECO:0000256" key="3">
    <source>
        <dbReference type="PROSITE-ProRule" id="PRU00473"/>
    </source>
</evidence>
<dbReference type="GO" id="GO:0046930">
    <property type="term" value="C:pore complex"/>
    <property type="evidence" value="ECO:0007669"/>
    <property type="project" value="UniProtKB-KW"/>
</dbReference>
<sequence>MKHERKVQSSCIIALAALSHSAMADMYIAPTIGVSYFSGGCESHELSCDTNDISFGATLGYQYSPNIAIELGYQHYGEVEATYPALQNQLLKADYSAKVQSAELGLAYSLPVADSLALNLIGGAALWFVDMDGKELSYRVNKSSNGLSPYLTTSGSYKLSEQLSVDSGLKWVSSVGSSATGKSDIWQAFIGLTYRFPSNMSTASVPRTYDTEPLSASPSTSSVFSDKVKSTVKEEQSLTLYFNFDSSQLSPDSLVKLKSFTKGMSEKQSILIIASTDDTGTNHYNDNLSIRRAKSIRSALLHENIKKQRIKITALGEEVQSLSVPNSQRRSATIKIYNHNLATPL</sequence>
<evidence type="ECO:0000259" key="6">
    <source>
        <dbReference type="PROSITE" id="PS51123"/>
    </source>
</evidence>
<accession>U3ABG2</accession>
<keyword evidence="2" id="KW-0626">Porin</keyword>
<dbReference type="Proteomes" id="UP000016567">
    <property type="component" value="Unassembled WGS sequence"/>
</dbReference>
<keyword evidence="8" id="KW-1185">Reference proteome</keyword>
<feature type="chain" id="PRO_5004637659" description="OmpA-like domain-containing protein" evidence="5">
    <location>
        <begin position="25"/>
        <end position="345"/>
    </location>
</feature>
<dbReference type="eggNOG" id="COG3637">
    <property type="taxonomic scope" value="Bacteria"/>
</dbReference>
<dbReference type="SUPFAM" id="SSF103088">
    <property type="entry name" value="OmpA-like"/>
    <property type="match status" value="1"/>
</dbReference>
<evidence type="ECO:0000256" key="2">
    <source>
        <dbReference type="ARBA" id="ARBA00023114"/>
    </source>
</evidence>
<dbReference type="Gene3D" id="3.30.1330.60">
    <property type="entry name" value="OmpA-like domain"/>
    <property type="match status" value="1"/>
</dbReference>
<dbReference type="Pfam" id="PF00691">
    <property type="entry name" value="OmpA"/>
    <property type="match status" value="1"/>
</dbReference>
<dbReference type="OrthoDB" id="5901922at2"/>
<dbReference type="PROSITE" id="PS51123">
    <property type="entry name" value="OMPA_2"/>
    <property type="match status" value="1"/>
</dbReference>
<dbReference type="eggNOG" id="COG2885">
    <property type="taxonomic scope" value="Bacteria"/>
</dbReference>
<evidence type="ECO:0000313" key="7">
    <source>
        <dbReference type="EMBL" id="GAD77266.1"/>
    </source>
</evidence>
<dbReference type="Gene3D" id="2.40.160.20">
    <property type="match status" value="1"/>
</dbReference>
<feature type="domain" description="OmpA-like" evidence="6">
    <location>
        <begin position="229"/>
        <end position="340"/>
    </location>
</feature>
<evidence type="ECO:0000313" key="8">
    <source>
        <dbReference type="Proteomes" id="UP000016567"/>
    </source>
</evidence>
<keyword evidence="3 4" id="KW-0472">Membrane</keyword>
<evidence type="ECO:0000256" key="4">
    <source>
        <dbReference type="RuleBase" id="RU003859"/>
    </source>
</evidence>
<proteinExistence type="inferred from homology"/>
<keyword evidence="2" id="KW-0812">Transmembrane</keyword>
<dbReference type="InterPro" id="IPR000498">
    <property type="entry name" value="OmpA-like_TM_dom"/>
</dbReference>
<dbReference type="InterPro" id="IPR006665">
    <property type="entry name" value="OmpA-like"/>
</dbReference>
<comment type="similarity">
    <text evidence="1">Belongs to the outer membrane OOP (TC 1.B.6) superfamily. OmpA family.</text>
</comment>